<reference evidence="76 87" key="7">
    <citation type="submission" date="2019-04" db="EMBL/GenBank/DDBJ databases">
        <authorList>
            <consortium name="GenomeTrakr network: Whole genome sequencing for foodborne pathogen traceback"/>
        </authorList>
    </citation>
    <scope>NUCLEOTIDE SEQUENCE [LARGE SCALE GENOMIC DNA]</scope>
    <source>
        <strain evidence="29 96">CFSAN004300</strain>
        <strain evidence="30 87">CFSAN072474</strain>
        <strain evidence="41 68">FLAG-55987</strain>
        <strain evidence="36 76">PHLUSALM00088</strain>
    </source>
</reference>
<evidence type="ECO:0000313" key="9">
    <source>
        <dbReference type="EMBL" id="EAC5551601.1"/>
    </source>
</evidence>
<dbReference type="Proteomes" id="UP000844415">
    <property type="component" value="Unassembled WGS sequence"/>
</dbReference>
<dbReference type="Proteomes" id="UP000354255">
    <property type="component" value="Unassembled WGS sequence"/>
</dbReference>
<evidence type="ECO:0000313" key="101">
    <source>
        <dbReference type="Proteomes" id="UP000843775"/>
    </source>
</evidence>
<evidence type="ECO:0000313" key="98">
    <source>
        <dbReference type="Proteomes" id="UP000566721"/>
    </source>
</evidence>
<dbReference type="EMBL" id="MJTJ01000015">
    <property type="protein sequence ID" value="OET50104.1"/>
    <property type="molecule type" value="Genomic_DNA"/>
</dbReference>
<dbReference type="EMBL" id="AABEMN010000007">
    <property type="protein sequence ID" value="EAG9519446.1"/>
    <property type="molecule type" value="Genomic_DNA"/>
</dbReference>
<evidence type="ECO:0000256" key="4">
    <source>
        <dbReference type="ARBA" id="ARBA00022597"/>
    </source>
</evidence>
<dbReference type="Proteomes" id="UP000478682">
    <property type="component" value="Unassembled WGS sequence"/>
</dbReference>
<evidence type="ECO:0000313" key="91">
    <source>
        <dbReference type="Proteomes" id="UP000530452"/>
    </source>
</evidence>
<dbReference type="EMBL" id="AAHZFY010000010">
    <property type="protein sequence ID" value="ECB9513313.1"/>
    <property type="molecule type" value="Genomic_DNA"/>
</dbReference>
<dbReference type="Proteomes" id="UP000843503">
    <property type="component" value="Unassembled WGS sequence"/>
</dbReference>
<dbReference type="EMBL" id="AABEKY010000001">
    <property type="protein sequence ID" value="EAG9386217.1"/>
    <property type="molecule type" value="Genomic_DNA"/>
</dbReference>
<evidence type="ECO:0000313" key="80">
    <source>
        <dbReference type="Proteomes" id="UP000460224"/>
    </source>
</evidence>
<evidence type="ECO:0000313" key="82">
    <source>
        <dbReference type="Proteomes" id="UP000467536"/>
    </source>
</evidence>
<dbReference type="Proteomes" id="UP000478704">
    <property type="component" value="Unassembled WGS sequence"/>
</dbReference>
<dbReference type="EMBL" id="AABBZO010000005">
    <property type="protein sequence ID" value="EAG4461852.1"/>
    <property type="molecule type" value="Genomic_DNA"/>
</dbReference>
<dbReference type="Proteomes" id="UP000840039">
    <property type="component" value="Unassembled WGS sequence"/>
</dbReference>
<evidence type="ECO:0000313" key="103">
    <source>
        <dbReference type="Proteomes" id="UP000852906"/>
    </source>
</evidence>
<dbReference type="GO" id="GO:0005737">
    <property type="term" value="C:cytoplasm"/>
    <property type="evidence" value="ECO:0007669"/>
    <property type="project" value="UniProtKB-SubCell"/>
</dbReference>
<evidence type="ECO:0000313" key="18">
    <source>
        <dbReference type="EMBL" id="EAE2353655.1"/>
    </source>
</evidence>
<dbReference type="Proteomes" id="UP000365297">
    <property type="component" value="Unassembled WGS sequence"/>
</dbReference>
<dbReference type="Proteomes" id="UP000566721">
    <property type="component" value="Unassembled WGS sequence"/>
</dbReference>
<dbReference type="EMBL" id="DABJAN010000002">
    <property type="protein sequence ID" value="HAJ9592887.1"/>
    <property type="molecule type" value="Genomic_DNA"/>
</dbReference>
<dbReference type="EMBL" id="AALAQH010000004">
    <property type="protein sequence ID" value="ECX6924759.1"/>
    <property type="molecule type" value="Genomic_DNA"/>
</dbReference>
<dbReference type="Proteomes" id="UP000840197">
    <property type="component" value="Unassembled WGS sequence"/>
</dbReference>
<dbReference type="EMBL" id="AABBHO010000046">
    <property type="protein sequence ID" value="EAG2998174.1"/>
    <property type="molecule type" value="Genomic_DNA"/>
</dbReference>
<dbReference type="EMBL" id="AAAREG010000003">
    <property type="protein sequence ID" value="EAE2353655.1"/>
    <property type="molecule type" value="Genomic_DNA"/>
</dbReference>
<evidence type="ECO:0000313" key="100">
    <source>
        <dbReference type="Proteomes" id="UP000841146"/>
    </source>
</evidence>
<evidence type="ECO:0000313" key="44">
    <source>
        <dbReference type="EMBL" id="EDN9837112.1"/>
    </source>
</evidence>
<dbReference type="Proteomes" id="UP000525850">
    <property type="component" value="Unassembled WGS sequence"/>
</dbReference>
<dbReference type="RefSeq" id="WP_003724559.1">
    <property type="nucleotide sequence ID" value="NC_021824.1"/>
</dbReference>
<evidence type="ECO:0000313" key="8">
    <source>
        <dbReference type="EMBL" id="EAC4552373.1"/>
    </source>
</evidence>
<organism evidence="29 96">
    <name type="scientific">Listeria monocytogenes</name>
    <dbReference type="NCBI Taxonomy" id="1639"/>
    <lineage>
        <taxon>Bacteria</taxon>
        <taxon>Bacillati</taxon>
        <taxon>Bacillota</taxon>
        <taxon>Bacilli</taxon>
        <taxon>Bacillales</taxon>
        <taxon>Listeriaceae</taxon>
        <taxon>Listeria</taxon>
    </lineage>
</organism>
<evidence type="ECO:0000313" key="40">
    <source>
        <dbReference type="EMBL" id="ECX6924759.1"/>
    </source>
</evidence>
<keyword evidence="6" id="KW-0598">Phosphotransferase system</keyword>
<evidence type="ECO:0000313" key="43">
    <source>
        <dbReference type="EMBL" id="EDN7715399.1"/>
    </source>
</evidence>
<dbReference type="Proteomes" id="UP000467347">
    <property type="component" value="Unassembled WGS sequence"/>
</dbReference>
<evidence type="ECO:0000313" key="66">
    <source>
        <dbReference type="Proteomes" id="UP000354255"/>
    </source>
</evidence>
<evidence type="ECO:0000313" key="73">
    <source>
        <dbReference type="Proteomes" id="UP000389283"/>
    </source>
</evidence>
<evidence type="ECO:0000313" key="16">
    <source>
        <dbReference type="EMBL" id="EAD5785904.1"/>
    </source>
</evidence>
<dbReference type="EMBL" id="AABDGJ010000015">
    <property type="protein sequence ID" value="EAG6991836.1"/>
    <property type="molecule type" value="Genomic_DNA"/>
</dbReference>
<evidence type="ECO:0000313" key="54">
    <source>
        <dbReference type="EMBL" id="KAA9450480.1"/>
    </source>
</evidence>
<evidence type="ECO:0000313" key="50">
    <source>
        <dbReference type="EMBL" id="HAC0013674.1"/>
    </source>
</evidence>
<dbReference type="KEGG" id="lmok:CQ02_11100"/>
<dbReference type="Proteomes" id="UP000460224">
    <property type="component" value="Unassembled WGS sequence"/>
</dbReference>
<protein>
    <submittedName>
        <fullName evidence="43">PTS mannose transporter subunit IIAB</fullName>
    </submittedName>
    <submittedName>
        <fullName evidence="29">PTS sugar transporter subunit IIA</fullName>
    </submittedName>
    <submittedName>
        <fullName evidence="57">PTS system 2-O-alpha-mannosyl-D-glycerate-specific EIIABC component</fullName>
    </submittedName>
</protein>
<dbReference type="EMBL" id="DAAEEB010000001">
    <property type="protein sequence ID" value="HAA8051903.1"/>
    <property type="molecule type" value="Genomic_DNA"/>
</dbReference>
<dbReference type="Proteomes" id="UP000528151">
    <property type="component" value="Unassembled WGS sequence"/>
</dbReference>
<evidence type="ECO:0000256" key="6">
    <source>
        <dbReference type="ARBA" id="ARBA00022683"/>
    </source>
</evidence>
<evidence type="ECO:0000313" key="90">
    <source>
        <dbReference type="Proteomes" id="UP000528151"/>
    </source>
</evidence>
<dbReference type="EMBL" id="AAALRN010000004">
    <property type="protein sequence ID" value="EAD1185333.1"/>
    <property type="molecule type" value="Genomic_DNA"/>
</dbReference>
<evidence type="ECO:0000313" key="92">
    <source>
        <dbReference type="Proteomes" id="UP000533021"/>
    </source>
</evidence>
<dbReference type="Proteomes" id="UP000530452">
    <property type="component" value="Unassembled WGS sequence"/>
</dbReference>
<dbReference type="Gene3D" id="3.40.930.10">
    <property type="entry name" value="Mannitol-specific EII, Chain A"/>
    <property type="match status" value="1"/>
</dbReference>
<dbReference type="EMBL" id="AAANYN010000016">
    <property type="protein sequence ID" value="EAD5774775.1"/>
    <property type="molecule type" value="Genomic_DNA"/>
</dbReference>
<dbReference type="Proteomes" id="UP000358545">
    <property type="component" value="Unassembled WGS sequence"/>
</dbReference>
<keyword evidence="3" id="KW-0597">Phosphoprotein</keyword>
<dbReference type="EMBL" id="AABAYG010000002">
    <property type="protein sequence ID" value="EAG2244794.1"/>
    <property type="molecule type" value="Genomic_DNA"/>
</dbReference>
<keyword evidence="2" id="KW-0813">Transport</keyword>
<dbReference type="Proteomes" id="UP000540117">
    <property type="component" value="Unassembled WGS sequence"/>
</dbReference>
<dbReference type="Pfam" id="PF00359">
    <property type="entry name" value="PTS_EIIA_2"/>
    <property type="match status" value="1"/>
</dbReference>
<evidence type="ECO:0000313" key="61">
    <source>
        <dbReference type="Proteomes" id="UP000337746"/>
    </source>
</evidence>
<dbReference type="InterPro" id="IPR051541">
    <property type="entry name" value="PTS_SugarTrans_NitroReg"/>
</dbReference>
<evidence type="ECO:0000313" key="67">
    <source>
        <dbReference type="Proteomes" id="UP000358545"/>
    </source>
</evidence>
<reference evidence="60 62" key="5">
    <citation type="submission" date="2018-06" db="EMBL/GenBank/DDBJ databases">
        <authorList>
            <consortium name="PulseNet: The National Subtyping Network for Foodborne Disease Surveillance"/>
            <person name="Tarr C.L."/>
            <person name="Trees E."/>
            <person name="Katz L.S."/>
            <person name="Carleton-Romer H.A."/>
            <person name="Stroika S."/>
            <person name="Kucerova Z."/>
            <person name="Roache K.F."/>
            <person name="Sabol A.L."/>
            <person name="Besser J."/>
            <person name="Gerner-Smidt P."/>
        </authorList>
    </citation>
    <scope>NUCLEOTIDE SEQUENCE [LARGE SCALE GENOMIC DNA]</scope>
    <source>
        <strain evidence="8 62">2015L-6227</strain>
        <strain evidence="18 60">PNUSAL000134</strain>
        <strain evidence="12 66">PNUSAL000910</strain>
        <strain evidence="20 67">PNUSAL002180</strain>
        <strain evidence="21 83">PNUSAL002298</strain>
        <strain evidence="35 65">PNUSAL004402</strain>
        <strain evidence="42 86">PNUSAL005692</strain>
    </source>
</reference>
<evidence type="ECO:0000313" key="19">
    <source>
        <dbReference type="EMBL" id="EAE4942131.1"/>
    </source>
</evidence>
<dbReference type="Proteomes" id="UP000423131">
    <property type="component" value="Unassembled WGS sequence"/>
</dbReference>
<dbReference type="AlphaFoldDB" id="A0A0B8RCL9"/>
<dbReference type="EMBL" id="DAAJCS010000008">
    <property type="protein sequence ID" value="HAC0013674.1"/>
    <property type="molecule type" value="Genomic_DNA"/>
</dbReference>
<dbReference type="InterPro" id="IPR002178">
    <property type="entry name" value="PTS_EIIA_type-2_dom"/>
</dbReference>
<evidence type="ECO:0000313" key="75">
    <source>
        <dbReference type="Proteomes" id="UP000403352"/>
    </source>
</evidence>
<evidence type="ECO:0000313" key="15">
    <source>
        <dbReference type="EMBL" id="EAD5774775.1"/>
    </source>
</evidence>
<evidence type="ECO:0000313" key="96">
    <source>
        <dbReference type="Proteomes" id="UP000548278"/>
    </source>
</evidence>
<reference evidence="56 103" key="1">
    <citation type="submission" date="2016-09" db="EMBL/GenBank/DDBJ databases">
        <title>100K Listeria isolates.</title>
        <authorList>
            <person name="Chen P."/>
            <person name="Weimer B.C."/>
            <person name="Kong N."/>
            <person name="Huang B."/>
        </authorList>
    </citation>
    <scope>NUCLEOTIDE SEQUENCE [LARGE SCALE GENOMIC DNA]</scope>
    <source>
        <strain evidence="56 103">BCW_2383</strain>
    </source>
</reference>
<evidence type="ECO:0000313" key="79">
    <source>
        <dbReference type="Proteomes" id="UP000455569"/>
    </source>
</evidence>
<dbReference type="EMBL" id="AAASLB010000004">
    <property type="protein sequence ID" value="EAE4942131.1"/>
    <property type="molecule type" value="Genomic_DNA"/>
</dbReference>
<dbReference type="EMBL" id="AALGDA010000032">
    <property type="protein sequence ID" value="ECY9783360.1"/>
    <property type="molecule type" value="Genomic_DNA"/>
</dbReference>
<evidence type="ECO:0000313" key="47">
    <source>
        <dbReference type="EMBL" id="HAA8051903.1"/>
    </source>
</evidence>
<evidence type="ECO:0000313" key="52">
    <source>
        <dbReference type="EMBL" id="HAC1755365.1"/>
    </source>
</evidence>
<evidence type="ECO:0000313" key="78">
    <source>
        <dbReference type="Proteomes" id="UP000427828"/>
    </source>
</evidence>
<dbReference type="Proteomes" id="UP000467536">
    <property type="component" value="Unassembled WGS sequence"/>
</dbReference>
<dbReference type="Proteomes" id="UP000368512">
    <property type="component" value="Unassembled WGS sequence"/>
</dbReference>
<evidence type="ECO:0000313" key="22">
    <source>
        <dbReference type="EMBL" id="EAG2087138.1"/>
    </source>
</evidence>
<evidence type="ECO:0000313" key="23">
    <source>
        <dbReference type="EMBL" id="EAG2244794.1"/>
    </source>
</evidence>
<dbReference type="Proteomes" id="UP000455569">
    <property type="component" value="Unassembled WGS sequence"/>
</dbReference>
<evidence type="ECO:0000313" key="36">
    <source>
        <dbReference type="EMBL" id="EAK9318092.1"/>
    </source>
</evidence>
<evidence type="ECO:0000313" key="27">
    <source>
        <dbReference type="EMBL" id="EAG4461852.1"/>
    </source>
</evidence>
<evidence type="ECO:0000313" key="33">
    <source>
        <dbReference type="EMBL" id="EAH3294214.1"/>
    </source>
</evidence>
<dbReference type="Proteomes" id="UP000398321">
    <property type="component" value="Unassembled WGS sequence"/>
</dbReference>
<dbReference type="PANTHER" id="PTHR47738">
    <property type="entry name" value="PTS SYSTEM FRUCTOSE-LIKE EIIA COMPONENT-RELATED"/>
    <property type="match status" value="1"/>
</dbReference>
<dbReference type="InterPro" id="IPR016152">
    <property type="entry name" value="PTrfase/Anion_transptr"/>
</dbReference>
<evidence type="ECO:0000313" key="63">
    <source>
        <dbReference type="Proteomes" id="UP000344343"/>
    </source>
</evidence>
<dbReference type="EMBL" id="DAAIJL010000015">
    <property type="protein sequence ID" value="HAB8558258.1"/>
    <property type="molecule type" value="Genomic_DNA"/>
</dbReference>
<evidence type="ECO:0000313" key="56">
    <source>
        <dbReference type="EMBL" id="OET50104.1"/>
    </source>
</evidence>
<keyword evidence="4 29" id="KW-0762">Sugar transport</keyword>
<evidence type="ECO:0000313" key="45">
    <source>
        <dbReference type="EMBL" id="EDO0986332.1"/>
    </source>
</evidence>
<dbReference type="EMBL" id="AAAKQF010000006">
    <property type="protein sequence ID" value="EAC9040478.1"/>
    <property type="molecule type" value="Genomic_DNA"/>
</dbReference>
<dbReference type="Proteomes" id="UP000350032">
    <property type="component" value="Unassembled WGS sequence"/>
</dbReference>
<dbReference type="Proteomes" id="UP000393182">
    <property type="component" value="Unassembled WGS sequence"/>
</dbReference>
<dbReference type="Proteomes" id="UP000376505">
    <property type="component" value="Unassembled WGS sequence"/>
</dbReference>
<dbReference type="EMBL" id="AAANYR010000002">
    <property type="protein sequence ID" value="EAD5785904.1"/>
    <property type="molecule type" value="Genomic_DNA"/>
</dbReference>
<evidence type="ECO:0000313" key="102">
    <source>
        <dbReference type="Proteomes" id="UP000844415"/>
    </source>
</evidence>
<evidence type="ECO:0000313" key="17">
    <source>
        <dbReference type="EMBL" id="EAE1338062.1"/>
    </source>
</evidence>
<evidence type="ECO:0000313" key="35">
    <source>
        <dbReference type="EMBL" id="EAK8898141.1"/>
    </source>
</evidence>
<dbReference type="EMBL" id="AAAIXK010000009">
    <property type="protein sequence ID" value="EAC5551601.1"/>
    <property type="molecule type" value="Genomic_DNA"/>
</dbReference>
<evidence type="ECO:0000313" key="55">
    <source>
        <dbReference type="EMBL" id="NYA02790.1"/>
    </source>
</evidence>
<evidence type="ECO:0000313" key="51">
    <source>
        <dbReference type="EMBL" id="HAC0276381.1"/>
    </source>
</evidence>
<reference evidence="54 80" key="4">
    <citation type="submission" date="2018-04" db="EMBL/GenBank/DDBJ databases">
        <title>Genome Analysis of a Prevalent Clone of Listeria monocytogenes Sequence Type 87 in China.</title>
        <authorList>
            <person name="Wang Y."/>
        </authorList>
    </citation>
    <scope>NUCLEOTIDE SEQUENCE [LARGE SCALE GENOMIC DNA]</scope>
    <source>
        <strain evidence="54 80">ICDC_LM1523</strain>
    </source>
</reference>
<dbReference type="KEGG" id="lmv:Y193_04805"/>
<evidence type="ECO:0000256" key="3">
    <source>
        <dbReference type="ARBA" id="ARBA00022553"/>
    </source>
</evidence>
<evidence type="ECO:0000313" key="81">
    <source>
        <dbReference type="Proteomes" id="UP000467347"/>
    </source>
</evidence>
<dbReference type="Proteomes" id="UP000364988">
    <property type="component" value="Unassembled WGS sequence"/>
</dbReference>
<evidence type="ECO:0000313" key="24">
    <source>
        <dbReference type="EMBL" id="EAG2515296.1"/>
    </source>
</evidence>
<reference evidence="91 92" key="8">
    <citation type="submission" date="2019-04" db="EMBL/GenBank/DDBJ databases">
        <authorList>
            <person name="Ashton P.M."/>
            <person name="Dallman T."/>
            <person name="Nair S."/>
            <person name="De Pinna E."/>
            <person name="Peters T."/>
            <person name="Grant K."/>
        </authorList>
    </citation>
    <scope>NUCLEOTIDE SEQUENCE [LARGE SCALE GENOMIC DNA]</scope>
    <source>
        <strain evidence="32 92">282333</strain>
        <strain evidence="33 91">282352</strain>
        <strain evidence="31 95">289003</strain>
        <strain evidence="45 82">788324</strain>
        <strain evidence="19">RL15000286</strain>
    </source>
</reference>
<evidence type="ECO:0000313" key="60">
    <source>
        <dbReference type="Proteomes" id="UP000336166"/>
    </source>
</evidence>
<dbReference type="Proteomes" id="UP000331186">
    <property type="component" value="Unassembled WGS sequence"/>
</dbReference>
<dbReference type="EMBL" id="AANCRK010000004">
    <property type="protein sequence ID" value="EDN7715399.1"/>
    <property type="molecule type" value="Genomic_DNA"/>
</dbReference>
<dbReference type="EMBL" id="AANDSR010000006">
    <property type="protein sequence ID" value="EDN9837112.1"/>
    <property type="molecule type" value="Genomic_DNA"/>
</dbReference>
<evidence type="ECO:0000313" key="38">
    <source>
        <dbReference type="EMBL" id="ECB9513313.1"/>
    </source>
</evidence>
<evidence type="ECO:0000313" key="58">
    <source>
        <dbReference type="Proteomes" id="UP000272537"/>
    </source>
</evidence>
<dbReference type="Proteomes" id="UP000403352">
    <property type="component" value="Unassembled WGS sequence"/>
</dbReference>
<evidence type="ECO:0000313" key="21">
    <source>
        <dbReference type="EMBL" id="EAG1894407.1"/>
    </source>
</evidence>
<reference evidence="99 100" key="3">
    <citation type="journal article" date="2018" name="Genome Biol.">
        <title>SKESA: strategic k-mer extension for scrupulous assemblies.</title>
        <authorList>
            <person name="Souvorov A."/>
            <person name="Agarwala R."/>
            <person name="Lipman D.J."/>
        </authorList>
    </citation>
    <scope>NUCLEOTIDE SEQUENCE [LARGE SCALE GENOMIC DNA]</scope>
    <source>
        <strain evidence="47">09CEB371LM</strain>
        <strain evidence="53">2017-325981-023-01</strain>
        <strain evidence="49 102">CFIAFB20100120</strain>
        <strain evidence="48 99">CFIAFB20130012</strain>
        <strain evidence="51">CFIAFB20170037</strain>
        <strain evidence="50 100">CFIAFB20170045</strain>
        <strain evidence="52 101">DMG1500109</strain>
    </source>
</reference>
<dbReference type="EMBL" id="AALEDS010000005">
    <property type="protein sequence ID" value="ECY6544132.1"/>
    <property type="molecule type" value="Genomic_DNA"/>
</dbReference>
<evidence type="ECO:0000256" key="2">
    <source>
        <dbReference type="ARBA" id="ARBA00022448"/>
    </source>
</evidence>
<evidence type="ECO:0000313" key="59">
    <source>
        <dbReference type="Proteomes" id="UP000331186"/>
    </source>
</evidence>
<evidence type="ECO:0000313" key="94">
    <source>
        <dbReference type="Proteomes" id="UP000544530"/>
    </source>
</evidence>
<dbReference type="Proteomes" id="UP000522199">
    <property type="component" value="Unassembled WGS sequence"/>
</dbReference>
<reference evidence="61 64" key="6">
    <citation type="submission" date="2018-06" db="EMBL/GenBank/DDBJ databases">
        <authorList>
            <consortium name="GenomeTrakr: Next Generation Sequencing Network for Food Pathogen Tracability"/>
        </authorList>
    </citation>
    <scope>NUCLEOTIDE SEQUENCE [LARGE SCALE GENOMIC DNA]</scope>
    <source>
        <strain evidence="25 97">10B02965A-1</strain>
        <strain evidence="11 70">CFSAN008042</strain>
        <strain evidence="27 90">CFSAN063727</strain>
        <strain evidence="43 79">CFSAN102901</strain>
        <strain evidence="17 72">FDA00006494</strain>
        <strain evidence="9 69">FDA00007096</strain>
        <strain evidence="13 75">FDA00008584</strain>
        <strain evidence="23">FDA00011243</strain>
        <strain evidence="10 59">FDA00013332</strain>
        <strain evidence="16 63">FDA00013853</strain>
        <strain evidence="37 77">FDA00014336</strain>
        <strain evidence="39 73">FDA00014370</strain>
        <strain evidence="38 74">FDA00014392</strain>
        <strain evidence="46">FDA00015054</strain>
        <strain evidence="26 93">FDA1005580-S054-001</strain>
        <strain evidence="84">FDA1090798-S029-001</strain>
        <strain evidence="85">FDA956581-098-004</strain>
        <strain evidence="24 88">FDA960927-006-004</strain>
        <strain evidence="28 98">FLAG-38921</strain>
        <strain evidence="40 78">FLAG-51482A</strain>
        <strain evidence="22 61">FLAG-54356</strain>
        <strain evidence="15 71">FSIS31901579</strain>
        <strain evidence="34 89">LS1344</strain>
        <strain evidence="44 81">OSF101448</strain>
        <strain evidence="14 64">VA-WGS-00405</strain>
    </source>
</reference>
<dbReference type="EMBL" id="AAIAJJ010000003">
    <property type="protein sequence ID" value="ECC1556611.1"/>
    <property type="molecule type" value="Genomic_DNA"/>
</dbReference>
<evidence type="ECO:0000256" key="1">
    <source>
        <dbReference type="ARBA" id="ARBA00004496"/>
    </source>
</evidence>
<dbReference type="PROSITE" id="PS51094">
    <property type="entry name" value="PTS_EIIA_TYPE_2"/>
    <property type="match status" value="1"/>
</dbReference>
<dbReference type="Proteomes" id="UP000345329">
    <property type="component" value="Unassembled WGS sequence"/>
</dbReference>
<sequence>MDIQDLDISKVISPALVNLDLQATSKLEVIEELTDLLVETGAVADKDAFIADVLYREEEGKTGLGEGVAIPHGKSASVTSTSIAVGRTKKPVEWESLDDKPVNIIILFAVKNSDATTTHIKLLQKVAILLADDEVIGQFQTVKTKEDLIKLLAKNQD</sequence>
<dbReference type="PROSITE" id="PS00372">
    <property type="entry name" value="PTS_EIIA_TYPE_2_HIS"/>
    <property type="match status" value="1"/>
</dbReference>
<evidence type="ECO:0000313" key="62">
    <source>
        <dbReference type="Proteomes" id="UP000339309"/>
    </source>
</evidence>
<dbReference type="NCBIfam" id="TIGR00848">
    <property type="entry name" value="fruA"/>
    <property type="match status" value="1"/>
</dbReference>
<dbReference type="Proteomes" id="UP000427828">
    <property type="component" value="Unassembled WGS sequence"/>
</dbReference>
<evidence type="ECO:0000313" key="13">
    <source>
        <dbReference type="EMBL" id="EAD1185333.1"/>
    </source>
</evidence>
<evidence type="ECO:0000313" key="12">
    <source>
        <dbReference type="EMBL" id="EAC9040478.1"/>
    </source>
</evidence>
<dbReference type="Proteomes" id="UP000546397">
    <property type="component" value="Unassembled WGS sequence"/>
</dbReference>
<dbReference type="InterPro" id="IPR004715">
    <property type="entry name" value="PTS_IIA_fruc"/>
</dbReference>
<evidence type="ECO:0000313" key="57">
    <source>
        <dbReference type="EMBL" id="RKA07673.1"/>
    </source>
</evidence>
<evidence type="ECO:0000313" key="88">
    <source>
        <dbReference type="Proteomes" id="UP000525850"/>
    </source>
</evidence>
<dbReference type="Proteomes" id="UP000544530">
    <property type="component" value="Unassembled WGS sequence"/>
</dbReference>
<dbReference type="EMBL" id="AAAJWF010000002">
    <property type="protein sequence ID" value="EAC7479833.1"/>
    <property type="molecule type" value="Genomic_DNA"/>
</dbReference>
<evidence type="ECO:0000313" key="74">
    <source>
        <dbReference type="Proteomes" id="UP000398321"/>
    </source>
</evidence>
<dbReference type="EMBL" id="AABATR010000007">
    <property type="protein sequence ID" value="EAG1894407.1"/>
    <property type="molecule type" value="Genomic_DNA"/>
</dbReference>
<evidence type="ECO:0000313" key="65">
    <source>
        <dbReference type="Proteomes" id="UP000350032"/>
    </source>
</evidence>
<evidence type="ECO:0000313" key="31">
    <source>
        <dbReference type="EMBL" id="EAG9519446.1"/>
    </source>
</evidence>
<proteinExistence type="predicted"/>
<dbReference type="EMBL" id="AAAIKW010000004">
    <property type="protein sequence ID" value="EAC4552373.1"/>
    <property type="molecule type" value="Genomic_DNA"/>
</dbReference>
<gene>
    <name evidence="57" type="primary">mnga_2</name>
    <name evidence="20" type="ORF">A8L61_11720</name>
    <name evidence="29" type="ORF">AB917_14675</name>
    <name evidence="8" type="ORF">ABZ57_07760</name>
    <name evidence="56" type="ORF">AJL21_07870</name>
    <name evidence="17" type="ORF">ART25_03935</name>
    <name evidence="9" type="ORF">ARY78_14310</name>
    <name evidence="24" type="ORF">B1N52_09015</name>
    <name evidence="23" type="ORF">B1S26_05190</name>
    <name evidence="25" type="ORF">B5K54_12845</name>
    <name evidence="21" type="ORF">BB997_12365</name>
    <name evidence="40" type="ORF">BCZ19_08800</name>
    <name evidence="22" type="ORF">BCZ21_07705</name>
    <name evidence="27" type="ORF">CA369_06120</name>
    <name evidence="26" type="ORF">CAV64_07675</name>
    <name evidence="30" type="ORF">CW845_01765</name>
    <name evidence="32" type="ORF">D4920_08025</name>
    <name evidence="31" type="ORF">D4B11_06655</name>
    <name evidence="33" type="ORF">D5N24_07370</name>
    <name evidence="35" type="ORF">D7104_10605</name>
    <name evidence="54" type="ORF">DCK61_07120</name>
    <name evidence="28" type="ORF">DCT16_09375</name>
    <name evidence="11" type="ORF">DQ70_03965</name>
    <name evidence="10" type="ORF">DU018_12400</name>
    <name evidence="57" type="ORF">DYZ80_02042</name>
    <name evidence="19" type="ORF">E1W56_08795</name>
    <name evidence="34" type="ORF">E5F58_07275</name>
    <name evidence="16" type="ORF">EX365_04935</name>
    <name evidence="15" type="ORF">EXZ73_10790</name>
    <name evidence="41" type="ORF">F6436_07320</name>
    <name evidence="42" type="ORF">F6515_10235</name>
    <name evidence="36" type="ORF">FA835_13400</name>
    <name evidence="38" type="ORF">FLQ97_06160</name>
    <name evidence="37" type="ORF">FLR03_08500</name>
    <name evidence="39" type="ORF">FNX40_07295</name>
    <name evidence="45" type="ORF">FV747_10065</name>
    <name evidence="46" type="ORF">G3O21_002280</name>
    <name evidence="47" type="ORF">GHH22_01870</name>
    <name evidence="52" type="ORF">GI949_10340</name>
    <name evidence="44" type="ORF">GJW51_10615</name>
    <name evidence="43" type="ORF">GQG13_09720</name>
    <name evidence="48" type="ORF">GYR60_09715</name>
    <name evidence="49" type="ORF">GYS09_13275</name>
    <name evidence="50" type="ORF">GYX23_11795</name>
    <name evidence="51" type="ORF">GYY14_13515</name>
    <name evidence="53" type="ORF">HQN34_001079</name>
    <name evidence="55" type="ORF">HZJ64_13205</name>
    <name evidence="12" type="ORF">KV70_09705</name>
    <name evidence="13" type="ORF">QD52_09655</name>
    <name evidence="14" type="ORF">UI29_09675</name>
    <name evidence="18" type="ORF">Y261_04760</name>
</gene>
<dbReference type="EMBL" id="AACJYH010000008">
    <property type="protein sequence ID" value="EAK8898141.1"/>
    <property type="molecule type" value="Genomic_DNA"/>
</dbReference>
<evidence type="ECO:0000313" key="97">
    <source>
        <dbReference type="Proteomes" id="UP000549379"/>
    </source>
</evidence>
<evidence type="ECO:0000313" key="26">
    <source>
        <dbReference type="EMBL" id="EAG4331124.1"/>
    </source>
</evidence>
<dbReference type="EMBL" id="QDAY01000002">
    <property type="protein sequence ID" value="KAA9450480.1"/>
    <property type="molecule type" value="Genomic_DNA"/>
</dbReference>
<dbReference type="Proteomes" id="UP000337746">
    <property type="component" value="Unassembled WGS sequence"/>
</dbReference>
<dbReference type="PANTHER" id="PTHR47738:SF2">
    <property type="entry name" value="PTS SYSTEM FRUCTOSE-LIKE EIIA COMPONENT"/>
    <property type="match status" value="1"/>
</dbReference>
<evidence type="ECO:0000313" key="49">
    <source>
        <dbReference type="EMBL" id="HAB8558258.1"/>
    </source>
</evidence>
<evidence type="ECO:0000313" key="69">
    <source>
        <dbReference type="Proteomes" id="UP000365297"/>
    </source>
</evidence>
<dbReference type="FunFam" id="3.40.930.10:FF:000009">
    <property type="entry name" value="PTS system, fructose specific IIABC component"/>
    <property type="match status" value="1"/>
</dbReference>
<evidence type="ECO:0000313" key="29">
    <source>
        <dbReference type="EMBL" id="EAG6991836.1"/>
    </source>
</evidence>
<evidence type="ECO:0000313" key="42">
    <source>
        <dbReference type="EMBL" id="ECY9783360.1"/>
    </source>
</evidence>
<dbReference type="EMBL" id="DAAIHR010000008">
    <property type="protein sequence ID" value="HAB8398793.1"/>
    <property type="molecule type" value="Genomic_DNA"/>
</dbReference>
<dbReference type="EMBL" id="QXLS01000004">
    <property type="protein sequence ID" value="RKA07673.1"/>
    <property type="molecule type" value="Genomic_DNA"/>
</dbReference>
<dbReference type="Proteomes" id="UP000842809">
    <property type="component" value="Unassembled WGS sequence"/>
</dbReference>
<dbReference type="EMBL" id="DAAJFY010000012">
    <property type="protein sequence ID" value="HAC0276381.1"/>
    <property type="molecule type" value="Genomic_DNA"/>
</dbReference>
<dbReference type="Proteomes" id="UP000344343">
    <property type="component" value="Unassembled WGS sequence"/>
</dbReference>
<dbReference type="EMBL" id="AABBAW010000004">
    <property type="protein sequence ID" value="EAG2515296.1"/>
    <property type="molecule type" value="Genomic_DNA"/>
</dbReference>
<evidence type="ECO:0000313" key="64">
    <source>
        <dbReference type="Proteomes" id="UP000345329"/>
    </source>
</evidence>
<evidence type="ECO:0000313" key="89">
    <source>
        <dbReference type="Proteomes" id="UP000527632"/>
    </source>
</evidence>
<dbReference type="EMBL" id="AABAGT010000018">
    <property type="protein sequence ID" value="EAG0867947.1"/>
    <property type="molecule type" value="Genomic_DNA"/>
</dbReference>
<keyword evidence="5" id="KW-0808">Transferase</keyword>
<dbReference type="SUPFAM" id="SSF55804">
    <property type="entry name" value="Phoshotransferase/anion transport protein"/>
    <property type="match status" value="1"/>
</dbReference>
<evidence type="ECO:0000313" key="76">
    <source>
        <dbReference type="Proteomes" id="UP000410967"/>
    </source>
</evidence>
<dbReference type="Proteomes" id="UP000841146">
    <property type="component" value="Unassembled WGS sequence"/>
</dbReference>
<evidence type="ECO:0000313" key="53">
    <source>
        <dbReference type="EMBL" id="HAJ9592887.1"/>
    </source>
</evidence>
<dbReference type="EMBL" id="AANPAU010000008">
    <property type="protein sequence ID" value="EDP8514842.1"/>
    <property type="molecule type" value="Genomic_DNA"/>
</dbReference>
<dbReference type="EMBL" id="AAAQQZ010000002">
    <property type="protein sequence ID" value="EAE1338062.1"/>
    <property type="molecule type" value="Genomic_DNA"/>
</dbReference>
<dbReference type="EMBL" id="JACAVN010000011">
    <property type="protein sequence ID" value="NYA02790.1"/>
    <property type="molecule type" value="Genomic_DNA"/>
</dbReference>
<dbReference type="Proteomes" id="UP000339309">
    <property type="component" value="Unassembled WGS sequence"/>
</dbReference>
<dbReference type="Proteomes" id="UP000481141">
    <property type="component" value="Unassembled WGS sequence"/>
</dbReference>
<dbReference type="Proteomes" id="UP000549379">
    <property type="component" value="Unassembled WGS sequence"/>
</dbReference>
<evidence type="ECO:0000313" key="41">
    <source>
        <dbReference type="EMBL" id="ECY6544132.1"/>
    </source>
</evidence>
<reference evidence="47" key="9">
    <citation type="submission" date="2019-10" db="EMBL/GenBank/DDBJ databases">
        <authorList>
            <consortium name="NCBI Pathogen Detection Project"/>
        </authorList>
    </citation>
    <scope>NUCLEOTIDE SEQUENCE</scope>
    <source>
        <strain evidence="47">09CEB371LM</strain>
        <strain evidence="53">2017-325981-023-01</strain>
        <strain evidence="49">CFIAFB20100120</strain>
        <strain evidence="48">CFIAFB20130012</strain>
        <strain evidence="51">CFIAFB20170037</strain>
        <strain evidence="50">CFIAFB20170045</strain>
        <strain evidence="52">DMG1500109</strain>
    </source>
</reference>
<dbReference type="EMBL" id="AAAMZD010000004">
    <property type="protein sequence ID" value="EAD3793031.1"/>
    <property type="molecule type" value="Genomic_DNA"/>
</dbReference>
<accession>A0A0B8RCL9</accession>
<name>A0A0B8RCL9_LISMN</name>
<dbReference type="Proteomes" id="UP000336166">
    <property type="component" value="Unassembled WGS sequence"/>
</dbReference>
<dbReference type="Proteomes" id="UP000843775">
    <property type="component" value="Unassembled WGS sequence"/>
</dbReference>
<comment type="subcellular location">
    <subcellularLocation>
        <location evidence="1">Cytoplasm</location>
    </subcellularLocation>
</comment>
<evidence type="ECO:0000313" key="87">
    <source>
        <dbReference type="Proteomes" id="UP000522199"/>
    </source>
</evidence>
<dbReference type="Proteomes" id="UP000527632">
    <property type="component" value="Unassembled WGS sequence"/>
</dbReference>
<evidence type="ECO:0000313" key="83">
    <source>
        <dbReference type="Proteomes" id="UP000478682"/>
    </source>
</evidence>
<evidence type="ECO:0000313" key="10">
    <source>
        <dbReference type="EMBL" id="EAC6549154.1"/>
    </source>
</evidence>
<dbReference type="Proteomes" id="UP000379076">
    <property type="component" value="Unassembled WGS sequence"/>
</dbReference>
<evidence type="ECO:0000313" key="95">
    <source>
        <dbReference type="Proteomes" id="UP000546397"/>
    </source>
</evidence>
<evidence type="ECO:0000313" key="85">
    <source>
        <dbReference type="Proteomes" id="UP000481141"/>
    </source>
</evidence>
<dbReference type="EMBL" id="AABGUK010000002">
    <property type="protein sequence ID" value="EAH4241804.1"/>
    <property type="molecule type" value="Genomic_DNA"/>
</dbReference>
<evidence type="ECO:0000313" key="39">
    <source>
        <dbReference type="EMBL" id="ECC1556611.1"/>
    </source>
</evidence>
<dbReference type="EMBL" id="AABBYJ010000004">
    <property type="protein sequence ID" value="EAG4331124.1"/>
    <property type="molecule type" value="Genomic_DNA"/>
</dbReference>
<evidence type="ECO:0000313" key="32">
    <source>
        <dbReference type="EMBL" id="EAH2282017.1"/>
    </source>
</evidence>
<evidence type="ECO:0000313" key="71">
    <source>
        <dbReference type="Proteomes" id="UP000376505"/>
    </source>
</evidence>
<evidence type="ECO:0000256" key="5">
    <source>
        <dbReference type="ARBA" id="ARBA00022679"/>
    </source>
</evidence>
<evidence type="ECO:0000313" key="99">
    <source>
        <dbReference type="Proteomes" id="UP000840197"/>
    </source>
</evidence>
<dbReference type="EMBL" id="AABAWE010000003">
    <property type="protein sequence ID" value="EAG2087138.1"/>
    <property type="molecule type" value="Genomic_DNA"/>
</dbReference>
<dbReference type="EMBL" id="AAHZFN010000009">
    <property type="protein sequence ID" value="ECB9473711.1"/>
    <property type="molecule type" value="Genomic_DNA"/>
</dbReference>
<dbReference type="EMBL" id="AABFVG010000004">
    <property type="protein sequence ID" value="EAH2282017.1"/>
    <property type="molecule type" value="Genomic_DNA"/>
</dbReference>
<dbReference type="GO" id="GO:0016020">
    <property type="term" value="C:membrane"/>
    <property type="evidence" value="ECO:0007669"/>
    <property type="project" value="InterPro"/>
</dbReference>
<evidence type="ECO:0000313" key="70">
    <source>
        <dbReference type="Proteomes" id="UP000368512"/>
    </source>
</evidence>
<evidence type="ECO:0000313" key="34">
    <source>
        <dbReference type="EMBL" id="EAH4241804.1"/>
    </source>
</evidence>
<evidence type="ECO:0000313" key="14">
    <source>
        <dbReference type="EMBL" id="EAD3793031.1"/>
    </source>
</evidence>
<dbReference type="EMBL" id="AAAJKI010000037">
    <property type="protein sequence ID" value="EAC6549154.1"/>
    <property type="molecule type" value="Genomic_DNA"/>
</dbReference>
<dbReference type="Proteomes" id="UP000489121">
    <property type="component" value="Unassembled WGS sequence"/>
</dbReference>
<evidence type="ECO:0000313" key="48">
    <source>
        <dbReference type="EMBL" id="HAB8398793.1"/>
    </source>
</evidence>
<evidence type="ECO:0000313" key="77">
    <source>
        <dbReference type="Proteomes" id="UP000423131"/>
    </source>
</evidence>
<evidence type="ECO:0000313" key="25">
    <source>
        <dbReference type="EMBL" id="EAG2998174.1"/>
    </source>
</evidence>
<evidence type="ECO:0000313" key="11">
    <source>
        <dbReference type="EMBL" id="EAC7479833.1"/>
    </source>
</evidence>
<reference evidence="57 58" key="2">
    <citation type="journal article" date="2018" name="BMC Genomics">
        <title>Genes significantly associated with lineage II food isolates of Listeria monocytogenes.</title>
        <authorList>
            <person name="Pirone-Davies C."/>
            <person name="Chen Y."/>
            <person name="Pightling A."/>
            <person name="Ryan G."/>
            <person name="Wang Y."/>
            <person name="Yao K."/>
            <person name="Hoffmann M."/>
            <person name="Allard M.W."/>
        </authorList>
    </citation>
    <scope>NUCLEOTIDE SEQUENCE [LARGE SCALE GENOMIC DNA]</scope>
    <source>
        <strain evidence="57 58">PNUSAL000550</strain>
    </source>
</reference>
<evidence type="ECO:0000313" key="93">
    <source>
        <dbReference type="Proteomes" id="UP000540117"/>
    </source>
</evidence>
<dbReference type="EMBL" id="DAAJZA010000006">
    <property type="protein sequence ID" value="HAC1755365.1"/>
    <property type="molecule type" value="Genomic_DNA"/>
</dbReference>
<reference evidence="55 94" key="10">
    <citation type="submission" date="2020-06" db="EMBL/GenBank/DDBJ databases">
        <title>Two Listeria outbreaks in Switzerland in 2018 and 2020.</title>
        <authorList>
            <person name="Stevens M.J.A."/>
            <person name="Bloemberg G."/>
            <person name="Nusch-Inderbinnen M."/>
            <person name="Stephan R."/>
        </authorList>
    </citation>
    <scope>NUCLEOTIDE SEQUENCE [LARGE SCALE GENOMIC DNA]</scope>
    <source>
        <strain evidence="55 94">N18-0707</strain>
    </source>
</reference>
<dbReference type="Proteomes" id="UP000533021">
    <property type="component" value="Unassembled WGS sequence"/>
</dbReference>
<dbReference type="Proteomes" id="UP000410967">
    <property type="component" value="Unassembled WGS sequence"/>
</dbReference>
<evidence type="ECO:0000259" key="7">
    <source>
        <dbReference type="PROSITE" id="PS51094"/>
    </source>
</evidence>
<evidence type="ECO:0000313" key="37">
    <source>
        <dbReference type="EMBL" id="ECB9473711.1"/>
    </source>
</evidence>
<dbReference type="EMBL" id="AABGHY010000004">
    <property type="protein sequence ID" value="EAH3294214.1"/>
    <property type="molecule type" value="Genomic_DNA"/>
</dbReference>
<evidence type="ECO:0000313" key="20">
    <source>
        <dbReference type="EMBL" id="EAG0867947.1"/>
    </source>
</evidence>
<evidence type="ECO:0000313" key="28">
    <source>
        <dbReference type="EMBL" id="EAG6169591.1"/>
    </source>
</evidence>
<dbReference type="GO" id="GO:0008982">
    <property type="term" value="F:protein-N(PI)-phosphohistidine-sugar phosphotransferase activity"/>
    <property type="evidence" value="ECO:0007669"/>
    <property type="project" value="InterPro"/>
</dbReference>
<feature type="domain" description="PTS EIIA type-2" evidence="7">
    <location>
        <begin position="10"/>
        <end position="155"/>
    </location>
</feature>
<evidence type="ECO:0000313" key="86">
    <source>
        <dbReference type="Proteomes" id="UP000489121"/>
    </source>
</evidence>
<dbReference type="Proteomes" id="UP000272537">
    <property type="component" value="Unassembled WGS sequence"/>
</dbReference>
<evidence type="ECO:0000313" key="46">
    <source>
        <dbReference type="EMBL" id="EDP8514842.1"/>
    </source>
</evidence>
<dbReference type="Proteomes" id="UP000389283">
    <property type="component" value="Unassembled WGS sequence"/>
</dbReference>
<evidence type="ECO:0000313" key="68">
    <source>
        <dbReference type="Proteomes" id="UP000364988"/>
    </source>
</evidence>
<dbReference type="EMBL" id="AACKDQ010000037">
    <property type="protein sequence ID" value="EAK9318092.1"/>
    <property type="molecule type" value="Genomic_DNA"/>
</dbReference>
<evidence type="ECO:0000313" key="84">
    <source>
        <dbReference type="Proteomes" id="UP000478704"/>
    </source>
</evidence>
<evidence type="ECO:0000313" key="30">
    <source>
        <dbReference type="EMBL" id="EAG9386217.1"/>
    </source>
</evidence>
<dbReference type="Proteomes" id="UP000852906">
    <property type="component" value="Unassembled WGS sequence"/>
</dbReference>
<dbReference type="GO" id="GO:0009401">
    <property type="term" value="P:phosphoenolpyruvate-dependent sugar phosphotransferase system"/>
    <property type="evidence" value="ECO:0007669"/>
    <property type="project" value="UniProtKB-KW"/>
</dbReference>
<evidence type="ECO:0000313" key="72">
    <source>
        <dbReference type="Proteomes" id="UP000379076"/>
    </source>
</evidence>
<dbReference type="EMBL" id="AANEHK010000008">
    <property type="protein sequence ID" value="EDO0986332.1"/>
    <property type="molecule type" value="Genomic_DNA"/>
</dbReference>
<dbReference type="CDD" id="cd00211">
    <property type="entry name" value="PTS_IIA_fru"/>
    <property type="match status" value="1"/>
</dbReference>
<dbReference type="EMBL" id="AABCVX010000004">
    <property type="protein sequence ID" value="EAG6169591.1"/>
    <property type="molecule type" value="Genomic_DNA"/>
</dbReference>
<dbReference type="Proteomes" id="UP000548278">
    <property type="component" value="Unassembled WGS sequence"/>
</dbReference>
<comment type="caution">
    <text evidence="29">The sequence shown here is derived from an EMBL/GenBank/DDBJ whole genome shotgun (WGS) entry which is preliminary data.</text>
</comment>